<organism evidence="1 2">
    <name type="scientific">Sphingomonas parva</name>
    <dbReference type="NCBI Taxonomy" id="2555898"/>
    <lineage>
        <taxon>Bacteria</taxon>
        <taxon>Pseudomonadati</taxon>
        <taxon>Pseudomonadota</taxon>
        <taxon>Alphaproteobacteria</taxon>
        <taxon>Sphingomonadales</taxon>
        <taxon>Sphingomonadaceae</taxon>
        <taxon>Sphingomonas</taxon>
    </lineage>
</organism>
<keyword evidence="2" id="KW-1185">Reference proteome</keyword>
<evidence type="ECO:0000313" key="1">
    <source>
        <dbReference type="EMBL" id="TFI60082.1"/>
    </source>
</evidence>
<accession>A0A4Y8ZXD6</accession>
<dbReference type="AlphaFoldDB" id="A0A4Y8ZXD6"/>
<dbReference type="Proteomes" id="UP000298213">
    <property type="component" value="Unassembled WGS sequence"/>
</dbReference>
<name>A0A4Y8ZXD6_9SPHN</name>
<sequence length="105" mass="11927">MRFSSEQLKRKALAALEEAARDAERTPLRPAHMLRFVLAFLYATGGGERWPYDGFWQAVTRADDGSGAAAIGRAQSTNACLNAIYRDHRLHRPDTREMRTVRHRS</sequence>
<dbReference type="RefSeq" id="WP_135083271.1">
    <property type="nucleotide sequence ID" value="NZ_SPDV01000002.1"/>
</dbReference>
<protein>
    <submittedName>
        <fullName evidence="1">Uncharacterized protein</fullName>
    </submittedName>
</protein>
<dbReference type="OrthoDB" id="7559352at2"/>
<evidence type="ECO:0000313" key="2">
    <source>
        <dbReference type="Proteomes" id="UP000298213"/>
    </source>
</evidence>
<reference evidence="1 2" key="1">
    <citation type="submission" date="2019-03" db="EMBL/GenBank/DDBJ databases">
        <title>Genome sequence of Sphingomonas sp. 17J27-24.</title>
        <authorList>
            <person name="Kim M."/>
            <person name="Maeng S."/>
            <person name="Sathiyaraj S."/>
        </authorList>
    </citation>
    <scope>NUCLEOTIDE SEQUENCE [LARGE SCALE GENOMIC DNA]</scope>
    <source>
        <strain evidence="1 2">17J27-24</strain>
    </source>
</reference>
<proteinExistence type="predicted"/>
<comment type="caution">
    <text evidence="1">The sequence shown here is derived from an EMBL/GenBank/DDBJ whole genome shotgun (WGS) entry which is preliminary data.</text>
</comment>
<dbReference type="EMBL" id="SPDV01000002">
    <property type="protein sequence ID" value="TFI60082.1"/>
    <property type="molecule type" value="Genomic_DNA"/>
</dbReference>
<gene>
    <name evidence="1" type="ORF">E2493_02220</name>
</gene>